<evidence type="ECO:0000313" key="3">
    <source>
        <dbReference type="EMBL" id="PQO36600.1"/>
    </source>
</evidence>
<sequence length="171" mass="19030">MSDQTMVILVLGMLNLFGVLIVLRGIWDVYSAWRTSFWERVPGQITSATIEEKVHKNSKSRSKVYEVKTTYQYDVYGRPYQGEKIAPSYIATTDQLDHQNLLDWLNSAGSLSVFYNPNHPEQSVLLPGIDRGMFSTISVGLIWLAVTGGITGMFYLIHGGDPALIQSIVGG</sequence>
<feature type="transmembrane region" description="Helical" evidence="1">
    <location>
        <begin position="133"/>
        <end position="157"/>
    </location>
</feature>
<comment type="caution">
    <text evidence="3">The sequence shown here is derived from an EMBL/GenBank/DDBJ whole genome shotgun (WGS) entry which is preliminary data.</text>
</comment>
<accession>A0A2S8FX08</accession>
<evidence type="ECO:0000259" key="2">
    <source>
        <dbReference type="Pfam" id="PF12158"/>
    </source>
</evidence>
<evidence type="ECO:0000313" key="4">
    <source>
        <dbReference type="Proteomes" id="UP000239388"/>
    </source>
</evidence>
<dbReference type="Proteomes" id="UP000239388">
    <property type="component" value="Unassembled WGS sequence"/>
</dbReference>
<dbReference type="Pfam" id="PF12158">
    <property type="entry name" value="DUF3592"/>
    <property type="match status" value="1"/>
</dbReference>
<dbReference type="AlphaFoldDB" id="A0A2S8FX08"/>
<organism evidence="3 4">
    <name type="scientific">Blastopirellula marina</name>
    <dbReference type="NCBI Taxonomy" id="124"/>
    <lineage>
        <taxon>Bacteria</taxon>
        <taxon>Pseudomonadati</taxon>
        <taxon>Planctomycetota</taxon>
        <taxon>Planctomycetia</taxon>
        <taxon>Pirellulales</taxon>
        <taxon>Pirellulaceae</taxon>
        <taxon>Blastopirellula</taxon>
    </lineage>
</organism>
<dbReference type="InterPro" id="IPR021994">
    <property type="entry name" value="DUF3592"/>
</dbReference>
<keyword evidence="1" id="KW-0472">Membrane</keyword>
<gene>
    <name evidence="3" type="ORF">C5Y98_11430</name>
</gene>
<feature type="domain" description="DUF3592" evidence="2">
    <location>
        <begin position="41"/>
        <end position="129"/>
    </location>
</feature>
<keyword evidence="1" id="KW-1133">Transmembrane helix</keyword>
<keyword evidence="1" id="KW-0812">Transmembrane</keyword>
<evidence type="ECO:0000256" key="1">
    <source>
        <dbReference type="SAM" id="Phobius"/>
    </source>
</evidence>
<proteinExistence type="predicted"/>
<feature type="transmembrane region" description="Helical" evidence="1">
    <location>
        <begin position="6"/>
        <end position="27"/>
    </location>
</feature>
<name>A0A2S8FX08_9BACT</name>
<dbReference type="EMBL" id="PUIB01000012">
    <property type="protein sequence ID" value="PQO36600.1"/>
    <property type="molecule type" value="Genomic_DNA"/>
</dbReference>
<dbReference type="OrthoDB" id="289479at2"/>
<reference evidence="3 4" key="1">
    <citation type="submission" date="2018-02" db="EMBL/GenBank/DDBJ databases">
        <title>Comparative genomes isolates from brazilian mangrove.</title>
        <authorList>
            <person name="Araujo J.E."/>
            <person name="Taketani R.G."/>
            <person name="Silva M.C.P."/>
            <person name="Loureco M.V."/>
            <person name="Andreote F.D."/>
        </authorList>
    </citation>
    <scope>NUCLEOTIDE SEQUENCE [LARGE SCALE GENOMIC DNA]</scope>
    <source>
        <strain evidence="3 4">NAP PRIS-MGV</strain>
    </source>
</reference>
<protein>
    <recommendedName>
        <fullName evidence="2">DUF3592 domain-containing protein</fullName>
    </recommendedName>
</protein>
<dbReference type="RefSeq" id="WP_105354297.1">
    <property type="nucleotide sequence ID" value="NZ_PUIB01000012.1"/>
</dbReference>